<dbReference type="PRINTS" id="PR00776">
    <property type="entry name" value="HEMOGLOBNASE"/>
</dbReference>
<proteinExistence type="inferred from homology"/>
<dbReference type="GO" id="GO:0005773">
    <property type="term" value="C:vacuole"/>
    <property type="evidence" value="ECO:0007669"/>
    <property type="project" value="GOC"/>
</dbReference>
<dbReference type="GO" id="GO:0004197">
    <property type="term" value="F:cysteine-type endopeptidase activity"/>
    <property type="evidence" value="ECO:0007669"/>
    <property type="project" value="TreeGrafter"/>
</dbReference>
<organism evidence="2 3">
    <name type="scientific">Ancylostoma ceylanicum</name>
    <dbReference type="NCBI Taxonomy" id="53326"/>
    <lineage>
        <taxon>Eukaryota</taxon>
        <taxon>Metazoa</taxon>
        <taxon>Ecdysozoa</taxon>
        <taxon>Nematoda</taxon>
        <taxon>Chromadorea</taxon>
        <taxon>Rhabditida</taxon>
        <taxon>Rhabditina</taxon>
        <taxon>Rhabditomorpha</taxon>
        <taxon>Strongyloidea</taxon>
        <taxon>Ancylostomatidae</taxon>
        <taxon>Ancylostomatinae</taxon>
        <taxon>Ancylostoma</taxon>
    </lineage>
</organism>
<dbReference type="Gene3D" id="3.40.50.1460">
    <property type="match status" value="2"/>
</dbReference>
<comment type="similarity">
    <text evidence="1">Belongs to the peptidase C13 family.</text>
</comment>
<accession>A0A0D6L825</accession>
<dbReference type="Pfam" id="PF01650">
    <property type="entry name" value="Peptidase_C13"/>
    <property type="match status" value="1"/>
</dbReference>
<evidence type="ECO:0000313" key="2">
    <source>
        <dbReference type="EMBL" id="EPB65741.1"/>
    </source>
</evidence>
<dbReference type="Proteomes" id="UP000054495">
    <property type="component" value="Unassembled WGS sequence"/>
</dbReference>
<dbReference type="PANTHER" id="PTHR12000:SF42">
    <property type="entry name" value="LEGUMAIN"/>
    <property type="match status" value="1"/>
</dbReference>
<dbReference type="InterPro" id="IPR001096">
    <property type="entry name" value="Peptidase_C13"/>
</dbReference>
<gene>
    <name evidence="2" type="ORF">ANCCEY_15190</name>
</gene>
<dbReference type="GO" id="GO:0051603">
    <property type="term" value="P:proteolysis involved in protein catabolic process"/>
    <property type="evidence" value="ECO:0007669"/>
    <property type="project" value="TreeGrafter"/>
</dbReference>
<evidence type="ECO:0000313" key="3">
    <source>
        <dbReference type="Proteomes" id="UP000054495"/>
    </source>
</evidence>
<feature type="non-terminal residue" evidence="2">
    <location>
        <position position="1"/>
    </location>
</feature>
<dbReference type="GO" id="GO:0006624">
    <property type="term" value="P:vacuolar protein processing"/>
    <property type="evidence" value="ECO:0007669"/>
    <property type="project" value="TreeGrafter"/>
</dbReference>
<evidence type="ECO:0000256" key="1">
    <source>
        <dbReference type="ARBA" id="ARBA00009941"/>
    </source>
</evidence>
<sequence length="176" mass="20237">WFFTHEGNYERNPSFSVRRHRHRQPAPGGEIYALIVAGSDGWFNYRHQADACHAYHTLRDHGVPAENIILMMYDDIAHNKQNPYPGKIYNRPHGDDVYKGVKIDYRNKAVTPQNFLNILKGNASGVVGGNGRLTVKELDEALNWMYQNDRYDQLVFYLEACESGSMFENVLKSSIN</sequence>
<protein>
    <submittedName>
        <fullName evidence="2">Peptidase C13 family protein</fullName>
    </submittedName>
</protein>
<reference evidence="2 3" key="1">
    <citation type="submission" date="2013-05" db="EMBL/GenBank/DDBJ databases">
        <title>Draft genome of the parasitic nematode Anyclostoma ceylanicum.</title>
        <authorList>
            <person name="Mitreva M."/>
        </authorList>
    </citation>
    <scope>NUCLEOTIDE SEQUENCE [LARGE SCALE GENOMIC DNA]</scope>
</reference>
<dbReference type="EMBL" id="KE127222">
    <property type="protein sequence ID" value="EPB65741.1"/>
    <property type="molecule type" value="Genomic_DNA"/>
</dbReference>
<feature type="non-terminal residue" evidence="2">
    <location>
        <position position="176"/>
    </location>
</feature>
<dbReference type="AlphaFoldDB" id="A0A0D6L825"/>
<dbReference type="PANTHER" id="PTHR12000">
    <property type="entry name" value="HEMOGLOBINASE FAMILY MEMBER"/>
    <property type="match status" value="1"/>
</dbReference>
<keyword evidence="3" id="KW-1185">Reference proteome</keyword>
<name>A0A0D6L825_9BILA</name>